<name>A0AB38YJ38_9GAMM</name>
<protein>
    <submittedName>
        <fullName evidence="2">Peptidoglycan binding protein CsiV</fullName>
    </submittedName>
</protein>
<organism evidence="2">
    <name type="scientific">Salinispirillum sp. LH 10-3-1</name>
    <dbReference type="NCBI Taxonomy" id="2952525"/>
    <lineage>
        <taxon>Bacteria</taxon>
        <taxon>Pseudomonadati</taxon>
        <taxon>Pseudomonadota</taxon>
        <taxon>Gammaproteobacteria</taxon>
        <taxon>Oceanospirillales</taxon>
        <taxon>Saccharospirillaceae</taxon>
        <taxon>Salinispirillum</taxon>
    </lineage>
</organism>
<dbReference type="AlphaFoldDB" id="A0AB38YJ38"/>
<proteinExistence type="predicted"/>
<keyword evidence="1" id="KW-0732">Signal</keyword>
<dbReference type="Pfam" id="PF10972">
    <property type="entry name" value="CsiV"/>
    <property type="match status" value="1"/>
</dbReference>
<reference evidence="2" key="1">
    <citation type="submission" date="2022-07" db="EMBL/GenBank/DDBJ databases">
        <title>Complete genome sequence of Salinispirillum sp. LH10-3-1 capable of multiple carbohydrate inversion isolated from a soda lake.</title>
        <authorList>
            <person name="Liu J."/>
            <person name="Zhai Y."/>
            <person name="Zhang H."/>
            <person name="Yang H."/>
            <person name="Qu J."/>
            <person name="Li J."/>
        </authorList>
    </citation>
    <scope>NUCLEOTIDE SEQUENCE</scope>
    <source>
        <strain evidence="2">LH 10-3-1</strain>
    </source>
</reference>
<dbReference type="RefSeq" id="WP_304996621.1">
    <property type="nucleotide sequence ID" value="NZ_CP101717.1"/>
</dbReference>
<feature type="signal peptide" evidence="1">
    <location>
        <begin position="1"/>
        <end position="20"/>
    </location>
</feature>
<dbReference type="InterPro" id="IPR021241">
    <property type="entry name" value="CsiV"/>
</dbReference>
<evidence type="ECO:0000256" key="1">
    <source>
        <dbReference type="SAM" id="SignalP"/>
    </source>
</evidence>
<evidence type="ECO:0000313" key="2">
    <source>
        <dbReference type="EMBL" id="WLD59330.1"/>
    </source>
</evidence>
<accession>A0AB38YJ38</accession>
<feature type="chain" id="PRO_5044277548" evidence="1">
    <location>
        <begin position="21"/>
        <end position="288"/>
    </location>
</feature>
<dbReference type="EMBL" id="CP101717">
    <property type="protein sequence ID" value="WLD59330.1"/>
    <property type="molecule type" value="Genomic_DNA"/>
</dbReference>
<gene>
    <name evidence="2" type="ORF">NFC81_06000</name>
</gene>
<sequence>MKTLIFGLAGLLLFSAYSTAQSVDNPNAGRWYQVEIILFSQPSRAGDNEIWPDFPLLNYMQEAVRLTPPEFMPTQSASSSDSPPPMPLRWPEVDLTTGQEKPFVLVPEVLLQMTDAARAINGRGGRQVIAHKAWNMPVWGEEERTIIRIQGGEKFGNHFELDGFFAVHVGRFLHVETDLYHSQYVLTDEPLGQFFRQTTPTLTPDSSDGLSWDGFSEMDHANALDQEARRIFPLRQREYYVPTKSVHLAERRRMASGEIHYLDSPNLGMVIQFTPYVPAEVSTLNVGS</sequence>